<dbReference type="Gene3D" id="3.30.1370.100">
    <property type="entry name" value="MutL, C-terminal domain, regulatory subdomain"/>
    <property type="match status" value="1"/>
</dbReference>
<dbReference type="SUPFAM" id="SSF55874">
    <property type="entry name" value="ATPase domain of HSP90 chaperone/DNA topoisomerase II/histidine kinase"/>
    <property type="match status" value="1"/>
</dbReference>
<dbReference type="InterPro" id="IPR037198">
    <property type="entry name" value="MutL_C_sf"/>
</dbReference>
<sequence>MSKMTAKIQIMSSTLANQIAAGEVIERPASVVKELLENAIDAGSSRIEVFVEEAGLKSIQVIDDGEGIPSEEVVSAFERHATSKLISDEDLFRIRTLGFRGEALPSIASVSKITLESAEEGKPGAQLVIHGGEIVDQGTSSSRQGVNIKVEELFYNTPARLKYVKTLQTELAHINDTVNRLALSHPEIAFRLVSDGNTMIKTVGNGDLKQAVAGVYGVSIAKKMREIKETSFDFDVTGYVSLPEITRSNNKYITVIINGRYIKNFILNKAIVEGFGSKLMIGRYPIAVINVTLDPQLLDVNVHPTKQQIRISNEKELGQLISSAIEKRMDQEVRIPNALDNLTQRTNRSVQYPKDEQTRLTFDREDTSAVSQTSAGESDIPQQDDPDKEESDSTPQAFKHFVDESASRSYEDTGQESSQTYRFPSENKADTHEEPVLKTVEKVNSFNGQIEQFPDLEYIGQMHGTYLFAQNEEGLYIIDQHAAQERIKYEYYRDTIDQSGTELQELLIPIVVEYPSNEAITIRENKDKLAEASVFLEDFGQNSFIIRHHPTWMPAGQVEETIKEMIDFFLEKSTLTVNKFREATAIMMSCKRSIKANHHLSDEEARELLRQLRHTKNPYNCPHGRPVTVNFTTNDMEKMFKRIQDPH</sequence>
<evidence type="ECO:0000256" key="2">
    <source>
        <dbReference type="ARBA" id="ARBA00022763"/>
    </source>
</evidence>
<dbReference type="SMART" id="SM00853">
    <property type="entry name" value="MutL_C"/>
    <property type="match status" value="1"/>
</dbReference>
<dbReference type="Proteomes" id="UP000321425">
    <property type="component" value="Unassembled WGS sequence"/>
</dbReference>
<feature type="domain" description="DNA mismatch repair protein S5" evidence="7">
    <location>
        <begin position="212"/>
        <end position="330"/>
    </location>
</feature>
<evidence type="ECO:0000256" key="4">
    <source>
        <dbReference type="HAMAP-Rule" id="MF_00149"/>
    </source>
</evidence>
<dbReference type="InterPro" id="IPR020667">
    <property type="entry name" value="DNA_mismatch_repair_MutL"/>
</dbReference>
<protein>
    <recommendedName>
        <fullName evidence="4">DNA mismatch repair protein MutL</fullName>
    </recommendedName>
</protein>
<dbReference type="InterPro" id="IPR020568">
    <property type="entry name" value="Ribosomal_Su5_D2-typ_SF"/>
</dbReference>
<evidence type="ECO:0000256" key="5">
    <source>
        <dbReference type="SAM" id="MobiDB-lite"/>
    </source>
</evidence>
<dbReference type="SMART" id="SM01340">
    <property type="entry name" value="DNA_mis_repair"/>
    <property type="match status" value="1"/>
</dbReference>
<dbReference type="PROSITE" id="PS00058">
    <property type="entry name" value="DNA_MISMATCH_REPAIR_1"/>
    <property type="match status" value="1"/>
</dbReference>
<keyword evidence="9" id="KW-1185">Reference proteome</keyword>
<dbReference type="Gene3D" id="3.30.565.10">
    <property type="entry name" value="Histidine kinase-like ATPase, C-terminal domain"/>
    <property type="match status" value="1"/>
</dbReference>
<dbReference type="InterPro" id="IPR036890">
    <property type="entry name" value="HATPase_C_sf"/>
</dbReference>
<comment type="similarity">
    <text evidence="1 4">Belongs to the DNA mismatch repair MutL/HexB family.</text>
</comment>
<dbReference type="InterPro" id="IPR014790">
    <property type="entry name" value="MutL_C"/>
</dbReference>
<evidence type="ECO:0000259" key="7">
    <source>
        <dbReference type="SMART" id="SM01340"/>
    </source>
</evidence>
<dbReference type="PANTHER" id="PTHR10073:SF12">
    <property type="entry name" value="DNA MISMATCH REPAIR PROTEIN MLH1"/>
    <property type="match status" value="1"/>
</dbReference>
<dbReference type="InterPro" id="IPR013507">
    <property type="entry name" value="DNA_mismatch_S5_2-like"/>
</dbReference>
<evidence type="ECO:0000256" key="1">
    <source>
        <dbReference type="ARBA" id="ARBA00006082"/>
    </source>
</evidence>
<name>A0ABQ0UXM1_9LACT</name>
<dbReference type="Gene3D" id="3.30.1540.20">
    <property type="entry name" value="MutL, C-terminal domain, dimerisation subdomain"/>
    <property type="match status" value="1"/>
</dbReference>
<dbReference type="NCBIfam" id="NF000950">
    <property type="entry name" value="PRK00095.1-3"/>
    <property type="match status" value="1"/>
</dbReference>
<dbReference type="Pfam" id="PF13589">
    <property type="entry name" value="HATPase_c_3"/>
    <property type="match status" value="1"/>
</dbReference>
<dbReference type="Pfam" id="PF01119">
    <property type="entry name" value="DNA_mis_repair"/>
    <property type="match status" value="1"/>
</dbReference>
<dbReference type="Pfam" id="PF08676">
    <property type="entry name" value="MutL_C"/>
    <property type="match status" value="1"/>
</dbReference>
<organism evidence="8 9">
    <name type="scientific">Alkalibacterium putridalgicola</name>
    <dbReference type="NCBI Taxonomy" id="426703"/>
    <lineage>
        <taxon>Bacteria</taxon>
        <taxon>Bacillati</taxon>
        <taxon>Bacillota</taxon>
        <taxon>Bacilli</taxon>
        <taxon>Lactobacillales</taxon>
        <taxon>Carnobacteriaceae</taxon>
        <taxon>Alkalibacterium</taxon>
    </lineage>
</organism>
<dbReference type="CDD" id="cd16926">
    <property type="entry name" value="HATPase_MutL-MLH-PMS-like"/>
    <property type="match status" value="1"/>
</dbReference>
<feature type="domain" description="MutL C-terminal dimerisation" evidence="6">
    <location>
        <begin position="458"/>
        <end position="600"/>
    </location>
</feature>
<evidence type="ECO:0000313" key="9">
    <source>
        <dbReference type="Proteomes" id="UP000321425"/>
    </source>
</evidence>
<dbReference type="NCBIfam" id="TIGR00585">
    <property type="entry name" value="mutl"/>
    <property type="match status" value="1"/>
</dbReference>
<dbReference type="InterPro" id="IPR014721">
    <property type="entry name" value="Ribsml_uS5_D2-typ_fold_subgr"/>
</dbReference>
<dbReference type="InterPro" id="IPR042121">
    <property type="entry name" value="MutL_C_regsub"/>
</dbReference>
<dbReference type="CDD" id="cd00782">
    <property type="entry name" value="MutL_Trans"/>
    <property type="match status" value="1"/>
</dbReference>
<dbReference type="InterPro" id="IPR014762">
    <property type="entry name" value="DNA_mismatch_repair_CS"/>
</dbReference>
<dbReference type="EMBL" id="BJUX01000012">
    <property type="protein sequence ID" value="GEK89269.1"/>
    <property type="molecule type" value="Genomic_DNA"/>
</dbReference>
<dbReference type="HAMAP" id="MF_00149">
    <property type="entry name" value="DNA_mis_repair"/>
    <property type="match status" value="1"/>
</dbReference>
<comment type="function">
    <text evidence="4">This protein is involved in the repair of mismatches in DNA. It is required for dam-dependent methyl-directed DNA mismatch repair. May act as a 'molecular matchmaker', a protein that promotes the formation of a stable complex between two or more DNA-binding proteins in an ATP-dependent manner without itself being part of a final effector complex.</text>
</comment>
<keyword evidence="2 4" id="KW-0227">DNA damage</keyword>
<dbReference type="SUPFAM" id="SSF54211">
    <property type="entry name" value="Ribosomal protein S5 domain 2-like"/>
    <property type="match status" value="1"/>
</dbReference>
<evidence type="ECO:0000256" key="3">
    <source>
        <dbReference type="ARBA" id="ARBA00023204"/>
    </source>
</evidence>
<dbReference type="PANTHER" id="PTHR10073">
    <property type="entry name" value="DNA MISMATCH REPAIR PROTEIN MLH, PMS, MUTL"/>
    <property type="match status" value="1"/>
</dbReference>
<gene>
    <name evidence="8" type="primary">hexB</name>
    <name evidence="4" type="synonym">mutL</name>
    <name evidence="8" type="ORF">APU01nite_13080</name>
</gene>
<accession>A0ABQ0UXM1</accession>
<dbReference type="SUPFAM" id="SSF118116">
    <property type="entry name" value="DNA mismatch repair protein MutL"/>
    <property type="match status" value="1"/>
</dbReference>
<feature type="compositionally biased region" description="Basic and acidic residues" evidence="5">
    <location>
        <begin position="353"/>
        <end position="367"/>
    </location>
</feature>
<dbReference type="Gene3D" id="3.30.230.10">
    <property type="match status" value="1"/>
</dbReference>
<dbReference type="InterPro" id="IPR042120">
    <property type="entry name" value="MutL_C_dimsub"/>
</dbReference>
<evidence type="ECO:0000313" key="8">
    <source>
        <dbReference type="EMBL" id="GEK89269.1"/>
    </source>
</evidence>
<evidence type="ECO:0000259" key="6">
    <source>
        <dbReference type="SMART" id="SM00853"/>
    </source>
</evidence>
<feature type="region of interest" description="Disordered" evidence="5">
    <location>
        <begin position="344"/>
        <end position="433"/>
    </location>
</feature>
<reference evidence="8 9" key="1">
    <citation type="submission" date="2019-07" db="EMBL/GenBank/DDBJ databases">
        <title>Whole genome shotgun sequence of Alkalibacterium putridalgicola NBRC 103243.</title>
        <authorList>
            <person name="Hosoyama A."/>
            <person name="Uohara A."/>
            <person name="Ohji S."/>
            <person name="Ichikawa N."/>
        </authorList>
    </citation>
    <scope>NUCLEOTIDE SEQUENCE [LARGE SCALE GENOMIC DNA]</scope>
    <source>
        <strain evidence="8 9">NBRC 103243</strain>
    </source>
</reference>
<keyword evidence="3 4" id="KW-0234">DNA repair</keyword>
<proteinExistence type="inferred from homology"/>
<feature type="compositionally biased region" description="Acidic residues" evidence="5">
    <location>
        <begin position="382"/>
        <end position="392"/>
    </location>
</feature>
<dbReference type="InterPro" id="IPR002099">
    <property type="entry name" value="MutL/Mlh/PMS"/>
</dbReference>
<feature type="compositionally biased region" description="Basic and acidic residues" evidence="5">
    <location>
        <begin position="400"/>
        <end position="411"/>
    </location>
</feature>
<dbReference type="InterPro" id="IPR038973">
    <property type="entry name" value="MutL/Mlh/Pms-like"/>
</dbReference>
<comment type="caution">
    <text evidence="8">The sequence shown here is derived from an EMBL/GenBank/DDBJ whole genome shotgun (WGS) entry which is preliminary data.</text>
</comment>